<reference evidence="2 3" key="1">
    <citation type="submission" date="2018-07" db="EMBL/GenBank/DDBJ databases">
        <title>Genome sequences of six Lactobacillus spp. isolated from bumble bee guts.</title>
        <authorList>
            <person name="Motta E.V.S."/>
            <person name="Moran N.A."/>
        </authorList>
    </citation>
    <scope>NUCLEOTIDE SEQUENCE [LARGE SCALE GENOMIC DNA]</scope>
    <source>
        <strain evidence="2 3">OCC3</strain>
    </source>
</reference>
<evidence type="ECO:0000259" key="1">
    <source>
        <dbReference type="Pfam" id="PF07872"/>
    </source>
</evidence>
<proteinExistence type="predicted"/>
<dbReference type="Proteomes" id="UP000265862">
    <property type="component" value="Unassembled WGS sequence"/>
</dbReference>
<accession>A0A396SU11</accession>
<protein>
    <submittedName>
        <fullName evidence="2">DUF1659 domain-containing protein</fullName>
    </submittedName>
</protein>
<evidence type="ECO:0000313" key="3">
    <source>
        <dbReference type="Proteomes" id="UP000265862"/>
    </source>
</evidence>
<comment type="caution">
    <text evidence="2">The sequence shown here is derived from an EMBL/GenBank/DDBJ whole genome shotgun (WGS) entry which is preliminary data.</text>
</comment>
<dbReference type="RefSeq" id="WP_118896174.1">
    <property type="nucleotide sequence ID" value="NZ_QOCT01000004.1"/>
</dbReference>
<dbReference type="InterPro" id="IPR012454">
    <property type="entry name" value="DUF1659"/>
</dbReference>
<sequence>MNFELIDQAIEYTFVDENNNSKKGKSRIFPHVKKGATATGLAQFGTAIASLQGNSLSSATLIQKQAIKLNEQD</sequence>
<organism evidence="2 3">
    <name type="scientific">Lactobacillus bombicola</name>
    <dbReference type="NCBI Taxonomy" id="1505723"/>
    <lineage>
        <taxon>Bacteria</taxon>
        <taxon>Bacillati</taxon>
        <taxon>Bacillota</taxon>
        <taxon>Bacilli</taxon>
        <taxon>Lactobacillales</taxon>
        <taxon>Lactobacillaceae</taxon>
        <taxon>Lactobacillus</taxon>
    </lineage>
</organism>
<evidence type="ECO:0000313" key="2">
    <source>
        <dbReference type="EMBL" id="RHW54904.1"/>
    </source>
</evidence>
<dbReference type="Pfam" id="PF07872">
    <property type="entry name" value="DUF1659"/>
    <property type="match status" value="1"/>
</dbReference>
<gene>
    <name evidence="2" type="ORF">DS835_01980</name>
</gene>
<name>A0A396SU11_9LACO</name>
<dbReference type="EMBL" id="QOCV01000004">
    <property type="protein sequence ID" value="RHW54904.1"/>
    <property type="molecule type" value="Genomic_DNA"/>
</dbReference>
<dbReference type="AlphaFoldDB" id="A0A396SU11"/>
<feature type="domain" description="DUF1659" evidence="1">
    <location>
        <begin position="5"/>
        <end position="67"/>
    </location>
</feature>